<dbReference type="EMBL" id="JACIJF010000012">
    <property type="protein sequence ID" value="MBB5712059.1"/>
    <property type="molecule type" value="Genomic_DNA"/>
</dbReference>
<reference evidence="2 3" key="1">
    <citation type="submission" date="2020-08" db="EMBL/GenBank/DDBJ databases">
        <title>Genomic Encyclopedia of Type Strains, Phase IV (KMG-IV): sequencing the most valuable type-strain genomes for metagenomic binning, comparative biology and taxonomic classification.</title>
        <authorList>
            <person name="Goeker M."/>
        </authorList>
    </citation>
    <scope>NUCLEOTIDE SEQUENCE [LARGE SCALE GENOMIC DNA]</scope>
    <source>
        <strain evidence="2 3">DSM 26736</strain>
    </source>
</reference>
<keyword evidence="3" id="KW-1185">Reference proteome</keyword>
<evidence type="ECO:0000256" key="1">
    <source>
        <dbReference type="SAM" id="MobiDB-lite"/>
    </source>
</evidence>
<accession>A0A840YIX6</accession>
<dbReference type="RefSeq" id="WP_184089979.1">
    <property type="nucleotide sequence ID" value="NZ_JACIJF010000012.1"/>
</dbReference>
<feature type="region of interest" description="Disordered" evidence="1">
    <location>
        <begin position="1"/>
        <end position="34"/>
    </location>
</feature>
<dbReference type="Proteomes" id="UP000527143">
    <property type="component" value="Unassembled WGS sequence"/>
</dbReference>
<comment type="caution">
    <text evidence="2">The sequence shown here is derived from an EMBL/GenBank/DDBJ whole genome shotgun (WGS) entry which is preliminary data.</text>
</comment>
<name>A0A840YIX6_9SPHN</name>
<proteinExistence type="predicted"/>
<gene>
    <name evidence="2" type="ORF">FHT02_003315</name>
</gene>
<sequence>MTYGFKRPSRGDGAGGNPEAQKLDLGGFRRNPVEVSPEQEAAAVARGDAIGFVDRSQGEHGSLRVQQGRGVRRRKDAVPSRSLYIKGPEELLDWFIELTNERGYRSYWQALEEFRELLADRTN</sequence>
<evidence type="ECO:0000313" key="3">
    <source>
        <dbReference type="Proteomes" id="UP000527143"/>
    </source>
</evidence>
<dbReference type="AlphaFoldDB" id="A0A840YIX6"/>
<protein>
    <submittedName>
        <fullName evidence="2">Uncharacterized protein</fullName>
    </submittedName>
</protein>
<evidence type="ECO:0000313" key="2">
    <source>
        <dbReference type="EMBL" id="MBB5712059.1"/>
    </source>
</evidence>
<organism evidence="2 3">
    <name type="scientific">Sphingomonas xinjiangensis</name>
    <dbReference type="NCBI Taxonomy" id="643568"/>
    <lineage>
        <taxon>Bacteria</taxon>
        <taxon>Pseudomonadati</taxon>
        <taxon>Pseudomonadota</taxon>
        <taxon>Alphaproteobacteria</taxon>
        <taxon>Sphingomonadales</taxon>
        <taxon>Sphingomonadaceae</taxon>
        <taxon>Sphingomonas</taxon>
    </lineage>
</organism>